<organism evidence="1 2">
    <name type="scientific">Heterorhabditis bacteriophora</name>
    <name type="common">Entomopathogenic nematode worm</name>
    <dbReference type="NCBI Taxonomy" id="37862"/>
    <lineage>
        <taxon>Eukaryota</taxon>
        <taxon>Metazoa</taxon>
        <taxon>Ecdysozoa</taxon>
        <taxon>Nematoda</taxon>
        <taxon>Chromadorea</taxon>
        <taxon>Rhabditida</taxon>
        <taxon>Rhabditina</taxon>
        <taxon>Rhabditomorpha</taxon>
        <taxon>Strongyloidea</taxon>
        <taxon>Heterorhabditidae</taxon>
        <taxon>Heterorhabditis</taxon>
    </lineage>
</organism>
<proteinExistence type="predicted"/>
<sequence length="236" mass="26760">MTSHPESALHRAVQTAGNFLLSTTKYACDPRVKQALRFAKNLTSQVALNFDIINNAAPNLFQVIFKFVIKAPSFVTSREKICRLMVDRLTILNVSLNNDLSISPKFRYTISLLTPPCKINLLSTDDSGFLDLSSTPTTNNDIAKKPLASFINCTNINPQGKTKLSEENDVIRIKDPPGRNYKDITPQRPRREFKVRSTNLDNNRQKRILAHPSSNQRKKKIISNQKRITSFFDIIN</sequence>
<evidence type="ECO:0000313" key="2">
    <source>
        <dbReference type="WBParaSite" id="Hba_08998"/>
    </source>
</evidence>
<keyword evidence="1" id="KW-1185">Reference proteome</keyword>
<protein>
    <submittedName>
        <fullName evidence="2">Uncharacterized protein</fullName>
    </submittedName>
</protein>
<accession>A0A1I7WV24</accession>
<name>A0A1I7WV24_HETBA</name>
<dbReference type="AlphaFoldDB" id="A0A1I7WV24"/>
<reference evidence="2" key="1">
    <citation type="submission" date="2016-11" db="UniProtKB">
        <authorList>
            <consortium name="WormBaseParasite"/>
        </authorList>
    </citation>
    <scope>IDENTIFICATION</scope>
</reference>
<dbReference type="WBParaSite" id="Hba_08998">
    <property type="protein sequence ID" value="Hba_08998"/>
    <property type="gene ID" value="Hba_08998"/>
</dbReference>
<evidence type="ECO:0000313" key="1">
    <source>
        <dbReference type="Proteomes" id="UP000095283"/>
    </source>
</evidence>
<dbReference type="Proteomes" id="UP000095283">
    <property type="component" value="Unplaced"/>
</dbReference>